<feature type="chain" id="PRO_5043798638" description="Chorion class high-cysteine HCB protein 13-like" evidence="1">
    <location>
        <begin position="24"/>
        <end position="107"/>
    </location>
</feature>
<protein>
    <recommendedName>
        <fullName evidence="4">Chorion class high-cysteine HCB protein 13-like</fullName>
    </recommendedName>
</protein>
<gene>
    <name evidence="2" type="ORF">ONE63_008834</name>
</gene>
<evidence type="ECO:0000256" key="1">
    <source>
        <dbReference type="SAM" id="SignalP"/>
    </source>
</evidence>
<name>A0AAV7XUE3_9NEOP</name>
<organism evidence="2 3">
    <name type="scientific">Megalurothrips usitatus</name>
    <name type="common">bean blossom thrips</name>
    <dbReference type="NCBI Taxonomy" id="439358"/>
    <lineage>
        <taxon>Eukaryota</taxon>
        <taxon>Metazoa</taxon>
        <taxon>Ecdysozoa</taxon>
        <taxon>Arthropoda</taxon>
        <taxon>Hexapoda</taxon>
        <taxon>Insecta</taxon>
        <taxon>Pterygota</taxon>
        <taxon>Neoptera</taxon>
        <taxon>Paraneoptera</taxon>
        <taxon>Thysanoptera</taxon>
        <taxon>Terebrantia</taxon>
        <taxon>Thripoidea</taxon>
        <taxon>Thripidae</taxon>
        <taxon>Megalurothrips</taxon>
    </lineage>
</organism>
<dbReference type="AlphaFoldDB" id="A0AAV7XUE3"/>
<dbReference type="Proteomes" id="UP001075354">
    <property type="component" value="Chromosome 6"/>
</dbReference>
<keyword evidence="3" id="KW-1185">Reference proteome</keyword>
<comment type="caution">
    <text evidence="2">The sequence shown here is derived from an EMBL/GenBank/DDBJ whole genome shotgun (WGS) entry which is preliminary data.</text>
</comment>
<evidence type="ECO:0000313" key="3">
    <source>
        <dbReference type="Proteomes" id="UP001075354"/>
    </source>
</evidence>
<feature type="signal peptide" evidence="1">
    <location>
        <begin position="1"/>
        <end position="23"/>
    </location>
</feature>
<dbReference type="EMBL" id="JAPTSV010000006">
    <property type="protein sequence ID" value="KAJ1527317.1"/>
    <property type="molecule type" value="Genomic_DNA"/>
</dbReference>
<evidence type="ECO:0000313" key="2">
    <source>
        <dbReference type="EMBL" id="KAJ1527317.1"/>
    </source>
</evidence>
<accession>A0AAV7XUE3</accession>
<sequence length="107" mass="10611">MRLIVVALFALVLIFQIFQLTSGCKCCGCGCGHCGGCGCGCGGGCGWCGGHGCGYCLPINHHIISSSSHCAPAAAAAPSVIGIPVLSGLGGTRSCGCRGRCTCGDWE</sequence>
<proteinExistence type="predicted"/>
<evidence type="ECO:0008006" key="4">
    <source>
        <dbReference type="Google" id="ProtNLM"/>
    </source>
</evidence>
<dbReference type="PROSITE" id="PS51257">
    <property type="entry name" value="PROKAR_LIPOPROTEIN"/>
    <property type="match status" value="1"/>
</dbReference>
<reference evidence="2" key="1">
    <citation type="submission" date="2022-12" db="EMBL/GenBank/DDBJ databases">
        <title>Chromosome-level genome assembly of the bean flower thrips Megalurothrips usitatus.</title>
        <authorList>
            <person name="Ma L."/>
            <person name="Liu Q."/>
            <person name="Li H."/>
            <person name="Cai W."/>
        </authorList>
    </citation>
    <scope>NUCLEOTIDE SEQUENCE</scope>
    <source>
        <strain evidence="2">Cailab_2022a</strain>
    </source>
</reference>
<keyword evidence="1" id="KW-0732">Signal</keyword>